<dbReference type="EMBL" id="CM046390">
    <property type="protein sequence ID" value="KAI8565473.1"/>
    <property type="molecule type" value="Genomic_DNA"/>
</dbReference>
<proteinExistence type="predicted"/>
<keyword evidence="2" id="KW-1185">Reference proteome</keyword>
<name>A0ACC0PID2_RHOML</name>
<gene>
    <name evidence="1" type="ORF">RHMOL_Rhmol03G0262000</name>
</gene>
<organism evidence="1 2">
    <name type="scientific">Rhododendron molle</name>
    <name type="common">Chinese azalea</name>
    <name type="synonym">Azalea mollis</name>
    <dbReference type="NCBI Taxonomy" id="49168"/>
    <lineage>
        <taxon>Eukaryota</taxon>
        <taxon>Viridiplantae</taxon>
        <taxon>Streptophyta</taxon>
        <taxon>Embryophyta</taxon>
        <taxon>Tracheophyta</taxon>
        <taxon>Spermatophyta</taxon>
        <taxon>Magnoliopsida</taxon>
        <taxon>eudicotyledons</taxon>
        <taxon>Gunneridae</taxon>
        <taxon>Pentapetalae</taxon>
        <taxon>asterids</taxon>
        <taxon>Ericales</taxon>
        <taxon>Ericaceae</taxon>
        <taxon>Ericoideae</taxon>
        <taxon>Rhodoreae</taxon>
        <taxon>Rhododendron</taxon>
    </lineage>
</organism>
<accession>A0ACC0PID2</accession>
<reference evidence="1" key="1">
    <citation type="submission" date="2022-02" db="EMBL/GenBank/DDBJ databases">
        <title>Plant Genome Project.</title>
        <authorList>
            <person name="Zhang R.-G."/>
        </authorList>
    </citation>
    <scope>NUCLEOTIDE SEQUENCE</scope>
    <source>
        <strain evidence="1">AT1</strain>
    </source>
</reference>
<sequence>MSQRSPTTPTTGRNHQWSTLSPSMDHRPSSFLSPVSTTGASIPASKSAITAKPGDEVWWDAGGWWLPARNRRWSLGNGEREEERVRRGKRMGGDKVRRVQRF</sequence>
<protein>
    <submittedName>
        <fullName evidence="1">Uncharacterized protein</fullName>
    </submittedName>
</protein>
<evidence type="ECO:0000313" key="2">
    <source>
        <dbReference type="Proteomes" id="UP001062846"/>
    </source>
</evidence>
<dbReference type="Proteomes" id="UP001062846">
    <property type="component" value="Chromosome 3"/>
</dbReference>
<comment type="caution">
    <text evidence="1">The sequence shown here is derived from an EMBL/GenBank/DDBJ whole genome shotgun (WGS) entry which is preliminary data.</text>
</comment>
<evidence type="ECO:0000313" key="1">
    <source>
        <dbReference type="EMBL" id="KAI8565473.1"/>
    </source>
</evidence>